<keyword evidence="6" id="KW-0315">Glutamine amidotransferase</keyword>
<comment type="caution">
    <text evidence="11">The sequence shown here is derived from an EMBL/GenBank/DDBJ whole genome shotgun (WGS) entry which is preliminary data.</text>
</comment>
<evidence type="ECO:0000256" key="1">
    <source>
        <dbReference type="ARBA" id="ARBA00005187"/>
    </source>
</evidence>
<gene>
    <name evidence="11" type="ORF">DFP90_10495</name>
</gene>
<evidence type="ECO:0000313" key="11">
    <source>
        <dbReference type="EMBL" id="RED50823.1"/>
    </source>
</evidence>
<dbReference type="PIRSF" id="PIRSF001589">
    <property type="entry name" value="Asn_synthetase_glu-h"/>
    <property type="match status" value="1"/>
</dbReference>
<keyword evidence="4 8" id="KW-0547">Nucleotide-binding</keyword>
<dbReference type="SUPFAM" id="SSF56235">
    <property type="entry name" value="N-terminal nucleophile aminohydrolases (Ntn hydrolases)"/>
    <property type="match status" value="1"/>
</dbReference>
<sequence length="564" mass="64122">MESHCERYVIAFNGEIYNHEDLRRELEQTVQVKWRGHSDTETLLTAIACWGPDVALTRLDGMFAFALWDRRDRTMFFARDRFGEKPLYWGLQGGCLYFGSELKAMPELGLCSGDLDEKAIAQFFRYRYIPAPQTIFKGVNKLRAGEVLKARWTEEGLDTELEFYWRSTCEASAVATRKNPADSETVENLLKTSVEGRLNSDVPLGAFLSGGIDSSLTVALARQLDPGLKTYTIRFEDSRFNEADHAMAVARHLETDHHELTVTEQDALACVASLSSVYDEPFADPSQIPTILLCRKAKEHVTVALSGDGGDEFFAGYSRYARILNRWEGRPPAWMRKGYAWASSLPVSGLGKSGEKIFRTFMNGRAETLEEYAQNEVGFWRSGVPVRDIAAGERHLFLSAWPGADDLADFDGIKRQMISDAMVYLPDDLQVKVDRAAMACSLEVRTPFLNQQLARAAWSISTDNHMDPTHGSKSILKQILYRHVPRELVDRPKQGFDVPLREWLRGALKSWGEELLNECDSTIHDIVDVARIRRVWAWHQAGGRREGDLWPALVFLDWWRRWQA</sequence>
<comment type="catalytic activity">
    <reaction evidence="7">
        <text>L-aspartate + L-glutamine + ATP + H2O = L-asparagine + L-glutamate + AMP + diphosphate + H(+)</text>
        <dbReference type="Rhea" id="RHEA:12228"/>
        <dbReference type="ChEBI" id="CHEBI:15377"/>
        <dbReference type="ChEBI" id="CHEBI:15378"/>
        <dbReference type="ChEBI" id="CHEBI:29985"/>
        <dbReference type="ChEBI" id="CHEBI:29991"/>
        <dbReference type="ChEBI" id="CHEBI:30616"/>
        <dbReference type="ChEBI" id="CHEBI:33019"/>
        <dbReference type="ChEBI" id="CHEBI:58048"/>
        <dbReference type="ChEBI" id="CHEBI:58359"/>
        <dbReference type="ChEBI" id="CHEBI:456215"/>
        <dbReference type="EC" id="6.3.5.4"/>
    </reaction>
</comment>
<evidence type="ECO:0000256" key="2">
    <source>
        <dbReference type="ARBA" id="ARBA00005752"/>
    </source>
</evidence>
<dbReference type="Gene3D" id="3.60.20.10">
    <property type="entry name" value="Glutamine Phosphoribosylpyrophosphate, subunit 1, domain 1"/>
    <property type="match status" value="1"/>
</dbReference>
<feature type="binding site" evidence="8">
    <location>
        <position position="39"/>
    </location>
    <ligand>
        <name>L-glutamine</name>
        <dbReference type="ChEBI" id="CHEBI:58359"/>
    </ligand>
</feature>
<dbReference type="GO" id="GO:0004066">
    <property type="term" value="F:asparagine synthase (glutamine-hydrolyzing) activity"/>
    <property type="evidence" value="ECO:0007669"/>
    <property type="project" value="UniProtKB-EC"/>
</dbReference>
<feature type="domain" description="Glutamine amidotransferase type-2" evidence="10">
    <location>
        <begin position="1"/>
        <end position="153"/>
    </location>
</feature>
<organism evidence="11 12">
    <name type="scientific">Aestuariispira insulae</name>
    <dbReference type="NCBI Taxonomy" id="1461337"/>
    <lineage>
        <taxon>Bacteria</taxon>
        <taxon>Pseudomonadati</taxon>
        <taxon>Pseudomonadota</taxon>
        <taxon>Alphaproteobacteria</taxon>
        <taxon>Rhodospirillales</taxon>
        <taxon>Kiloniellaceae</taxon>
        <taxon>Aestuariispira</taxon>
    </lineage>
</organism>
<dbReference type="InterPro" id="IPR006426">
    <property type="entry name" value="Asn_synth_AEB"/>
</dbReference>
<dbReference type="GO" id="GO:0005829">
    <property type="term" value="C:cytosol"/>
    <property type="evidence" value="ECO:0007669"/>
    <property type="project" value="TreeGrafter"/>
</dbReference>
<dbReference type="InterPro" id="IPR001962">
    <property type="entry name" value="Asn_synthase"/>
</dbReference>
<dbReference type="AlphaFoldDB" id="A0A3D9HMV4"/>
<dbReference type="EMBL" id="QRDW01000004">
    <property type="protein sequence ID" value="RED50823.1"/>
    <property type="molecule type" value="Genomic_DNA"/>
</dbReference>
<dbReference type="InterPro" id="IPR014729">
    <property type="entry name" value="Rossmann-like_a/b/a_fold"/>
</dbReference>
<feature type="binding site" evidence="8">
    <location>
        <position position="233"/>
    </location>
    <ligand>
        <name>ATP</name>
        <dbReference type="ChEBI" id="CHEBI:30616"/>
    </ligand>
</feature>
<dbReference type="InterPro" id="IPR051786">
    <property type="entry name" value="ASN_synthetase/amidase"/>
</dbReference>
<evidence type="ECO:0000256" key="3">
    <source>
        <dbReference type="ARBA" id="ARBA00012737"/>
    </source>
</evidence>
<proteinExistence type="inferred from homology"/>
<dbReference type="PANTHER" id="PTHR43284:SF1">
    <property type="entry name" value="ASPARAGINE SYNTHETASE"/>
    <property type="match status" value="1"/>
</dbReference>
<comment type="pathway">
    <text evidence="1">Amino-acid biosynthesis; L-asparagine biosynthesis; L-asparagine from L-aspartate (L-Gln route): step 1/1.</text>
</comment>
<evidence type="ECO:0000256" key="7">
    <source>
        <dbReference type="ARBA" id="ARBA00048741"/>
    </source>
</evidence>
<dbReference type="CDD" id="cd00712">
    <property type="entry name" value="AsnB"/>
    <property type="match status" value="1"/>
</dbReference>
<dbReference type="InterPro" id="IPR029055">
    <property type="entry name" value="Ntn_hydrolases_N"/>
</dbReference>
<dbReference type="EC" id="6.3.5.4" evidence="3"/>
<dbReference type="SUPFAM" id="SSF52402">
    <property type="entry name" value="Adenine nucleotide alpha hydrolases-like"/>
    <property type="match status" value="1"/>
</dbReference>
<reference evidence="11 12" key="1">
    <citation type="submission" date="2018-07" db="EMBL/GenBank/DDBJ databases">
        <title>Genomic Encyclopedia of Type Strains, Phase III (KMG-III): the genomes of soil and plant-associated and newly described type strains.</title>
        <authorList>
            <person name="Whitman W."/>
        </authorList>
    </citation>
    <scope>NUCLEOTIDE SEQUENCE [LARGE SCALE GENOMIC DNA]</scope>
    <source>
        <strain evidence="11 12">CECT 8488</strain>
    </source>
</reference>
<evidence type="ECO:0000256" key="6">
    <source>
        <dbReference type="ARBA" id="ARBA00022962"/>
    </source>
</evidence>
<comment type="similarity">
    <text evidence="2">Belongs to the asparagine synthetase family.</text>
</comment>
<evidence type="ECO:0000259" key="10">
    <source>
        <dbReference type="PROSITE" id="PS51278"/>
    </source>
</evidence>
<dbReference type="InterPro" id="IPR033738">
    <property type="entry name" value="AsnB_N"/>
</dbReference>
<feature type="binding site" evidence="8">
    <location>
        <begin position="306"/>
        <end position="307"/>
    </location>
    <ligand>
        <name>ATP</name>
        <dbReference type="ChEBI" id="CHEBI:30616"/>
    </ligand>
</feature>
<accession>A0A3D9HMV4</accession>
<dbReference type="Gene3D" id="3.40.50.620">
    <property type="entry name" value="HUPs"/>
    <property type="match status" value="1"/>
</dbReference>
<dbReference type="PROSITE" id="PS51278">
    <property type="entry name" value="GATASE_TYPE_2"/>
    <property type="match status" value="1"/>
</dbReference>
<evidence type="ECO:0000256" key="8">
    <source>
        <dbReference type="PIRSR" id="PIRSR001589-2"/>
    </source>
</evidence>
<dbReference type="InterPro" id="IPR017932">
    <property type="entry name" value="GATase_2_dom"/>
</dbReference>
<protein>
    <recommendedName>
        <fullName evidence="3">asparagine synthase (glutamine-hydrolyzing)</fullName>
        <ecNumber evidence="3">6.3.5.4</ecNumber>
    </recommendedName>
</protein>
<feature type="site" description="Important for beta-aspartyl-AMP intermediate formation" evidence="9">
    <location>
        <position position="308"/>
    </location>
</feature>
<evidence type="ECO:0000256" key="5">
    <source>
        <dbReference type="ARBA" id="ARBA00022840"/>
    </source>
</evidence>
<dbReference type="Pfam" id="PF13537">
    <property type="entry name" value="GATase_7"/>
    <property type="match status" value="1"/>
</dbReference>
<evidence type="ECO:0000313" key="12">
    <source>
        <dbReference type="Proteomes" id="UP000256845"/>
    </source>
</evidence>
<dbReference type="GO" id="GO:0006529">
    <property type="term" value="P:asparagine biosynthetic process"/>
    <property type="evidence" value="ECO:0007669"/>
    <property type="project" value="InterPro"/>
</dbReference>
<evidence type="ECO:0000256" key="4">
    <source>
        <dbReference type="ARBA" id="ARBA00022741"/>
    </source>
</evidence>
<dbReference type="Pfam" id="PF00733">
    <property type="entry name" value="Asn_synthase"/>
    <property type="match status" value="1"/>
</dbReference>
<dbReference type="PANTHER" id="PTHR43284">
    <property type="entry name" value="ASPARAGINE SYNTHETASE (GLUTAMINE-HYDROLYZING)"/>
    <property type="match status" value="1"/>
</dbReference>
<evidence type="ECO:0000256" key="9">
    <source>
        <dbReference type="PIRSR" id="PIRSR001589-3"/>
    </source>
</evidence>
<dbReference type="CDD" id="cd01991">
    <property type="entry name" value="Asn_synthase_B_C"/>
    <property type="match status" value="1"/>
</dbReference>
<keyword evidence="5 8" id="KW-0067">ATP-binding</keyword>
<dbReference type="Proteomes" id="UP000256845">
    <property type="component" value="Unassembled WGS sequence"/>
</dbReference>
<dbReference type="NCBIfam" id="TIGR01536">
    <property type="entry name" value="asn_synth_AEB"/>
    <property type="match status" value="1"/>
</dbReference>
<dbReference type="GO" id="GO:0005524">
    <property type="term" value="F:ATP binding"/>
    <property type="evidence" value="ECO:0007669"/>
    <property type="project" value="UniProtKB-KW"/>
</dbReference>
<keyword evidence="12" id="KW-1185">Reference proteome</keyword>
<name>A0A3D9HMV4_9PROT</name>